<gene>
    <name evidence="1" type="ORF">DICVIV_09960</name>
</gene>
<proteinExistence type="predicted"/>
<sequence>MSKLSTWVITGAEIMIWSTLYDTIARVRGSKSYQPKRFRSRTFVDESSNIEDDRRALLERRPDVFGSQVWSSEVFVMTAMLIIDTGLHIAALPHETTVPS</sequence>
<evidence type="ECO:0000313" key="2">
    <source>
        <dbReference type="Proteomes" id="UP000053766"/>
    </source>
</evidence>
<reference evidence="1 2" key="1">
    <citation type="submission" date="2013-11" db="EMBL/GenBank/DDBJ databases">
        <title>Draft genome of the bovine lungworm Dictyocaulus viviparus.</title>
        <authorList>
            <person name="Mitreva M."/>
        </authorList>
    </citation>
    <scope>NUCLEOTIDE SEQUENCE [LARGE SCALE GENOMIC DNA]</scope>
    <source>
        <strain evidence="1 2">HannoverDv2000</strain>
    </source>
</reference>
<dbReference type="Proteomes" id="UP000053766">
    <property type="component" value="Unassembled WGS sequence"/>
</dbReference>
<evidence type="ECO:0000313" key="1">
    <source>
        <dbReference type="EMBL" id="KJH44030.1"/>
    </source>
</evidence>
<dbReference type="AlphaFoldDB" id="A0A0D8XH83"/>
<name>A0A0D8XH83_DICVI</name>
<accession>A0A0D8XH83</accession>
<reference evidence="2" key="2">
    <citation type="journal article" date="2016" name="Sci. Rep.">
        <title>Dictyocaulus viviparus genome, variome and transcriptome elucidate lungworm biology and support future intervention.</title>
        <authorList>
            <person name="McNulty S.N."/>
            <person name="Strube C."/>
            <person name="Rosa B.A."/>
            <person name="Martin J.C."/>
            <person name="Tyagi R."/>
            <person name="Choi Y.J."/>
            <person name="Wang Q."/>
            <person name="Hallsworth Pepin K."/>
            <person name="Zhang X."/>
            <person name="Ozersky P."/>
            <person name="Wilson R.K."/>
            <person name="Sternberg P.W."/>
            <person name="Gasser R.B."/>
            <person name="Mitreva M."/>
        </authorList>
    </citation>
    <scope>NUCLEOTIDE SEQUENCE [LARGE SCALE GENOMIC DNA]</scope>
    <source>
        <strain evidence="2">HannoverDv2000</strain>
    </source>
</reference>
<protein>
    <submittedName>
        <fullName evidence="1">Uncharacterized protein</fullName>
    </submittedName>
</protein>
<feature type="non-terminal residue" evidence="1">
    <location>
        <position position="100"/>
    </location>
</feature>
<dbReference type="EMBL" id="KN716506">
    <property type="protein sequence ID" value="KJH44030.1"/>
    <property type="molecule type" value="Genomic_DNA"/>
</dbReference>
<keyword evidence="2" id="KW-1185">Reference proteome</keyword>
<organism evidence="1 2">
    <name type="scientific">Dictyocaulus viviparus</name>
    <name type="common">Bovine lungworm</name>
    <dbReference type="NCBI Taxonomy" id="29172"/>
    <lineage>
        <taxon>Eukaryota</taxon>
        <taxon>Metazoa</taxon>
        <taxon>Ecdysozoa</taxon>
        <taxon>Nematoda</taxon>
        <taxon>Chromadorea</taxon>
        <taxon>Rhabditida</taxon>
        <taxon>Rhabditina</taxon>
        <taxon>Rhabditomorpha</taxon>
        <taxon>Strongyloidea</taxon>
        <taxon>Metastrongylidae</taxon>
        <taxon>Dictyocaulus</taxon>
    </lineage>
</organism>